<feature type="domain" description="TniQ" evidence="1">
    <location>
        <begin position="8"/>
        <end position="157"/>
    </location>
</feature>
<dbReference type="InterPro" id="IPR009492">
    <property type="entry name" value="TniQ"/>
</dbReference>
<dbReference type="EMBL" id="CP011034">
    <property type="protein sequence ID" value="ALS33548.1"/>
    <property type="molecule type" value="Genomic_DNA"/>
</dbReference>
<evidence type="ECO:0000259" key="1">
    <source>
        <dbReference type="Pfam" id="PF06527"/>
    </source>
</evidence>
<sequence>MHFLVQTKSYPDEALESYLLRLARDNSYNGYSELADILWQWLAEQDNELEGALPLALSKVDVYHARQASSFRIRALKLVAQLADVNAGDILALAWRRSNFKFGNLAAVSRNELAIPLELLRTDNIPVCIKCLSESSHIPFYWHLKPYKACHKHKSQLITRCKECYDLIDYRASEAFLECVCGCKITNSEQLNDADFKIAIALASSNSQKIVGLISWFAKVKQLDVSDADFNCAFVDYFNTWPESLTTELDLLTNNARLKQLNPFNKTKFSSVYGDLIRDGQIAATSNRKNKVIDEIISYFVELVDSNPKAKHPNIGDLLLCTFDAAVLLNTTTEQVYRLHQEAFLNCAYSQKKHEQLRADSHVFYLRQVIELQQAFAAEKPLTKKQFIAPW</sequence>
<dbReference type="AlphaFoldDB" id="A0A0U2V714"/>
<reference evidence="2 3" key="1">
    <citation type="submission" date="2015-03" db="EMBL/GenBank/DDBJ databases">
        <authorList>
            <person name="Murphy D."/>
        </authorList>
    </citation>
    <scope>NUCLEOTIDE SEQUENCE [LARGE SCALE GENOMIC DNA]</scope>
    <source>
        <strain evidence="2 3">KMM 520</strain>
    </source>
</reference>
<organism evidence="2">
    <name type="scientific">Pseudoalteromonas translucida KMM 520</name>
    <dbReference type="NCBI Taxonomy" id="1315283"/>
    <lineage>
        <taxon>Bacteria</taxon>
        <taxon>Pseudomonadati</taxon>
        <taxon>Pseudomonadota</taxon>
        <taxon>Gammaproteobacteria</taxon>
        <taxon>Alteromonadales</taxon>
        <taxon>Pseudoalteromonadaceae</taxon>
        <taxon>Pseudoalteromonas</taxon>
    </lineage>
</organism>
<dbReference type="Proteomes" id="UP000065261">
    <property type="component" value="Chromosome I"/>
</dbReference>
<proteinExistence type="predicted"/>
<name>A0A0U2V714_9GAMM</name>
<dbReference type="KEGG" id="ptn:PTRA_a2458"/>
<dbReference type="OrthoDB" id="6138887at2"/>
<protein>
    <recommendedName>
        <fullName evidence="1">TniQ domain-containing protein</fullName>
    </recommendedName>
</protein>
<dbReference type="PATRIC" id="fig|1315283.4.peg.2140"/>
<dbReference type="RefSeq" id="WP_058373767.1">
    <property type="nucleotide sequence ID" value="NZ_CP011034.1"/>
</dbReference>
<evidence type="ECO:0000313" key="2">
    <source>
        <dbReference type="EMBL" id="ALS33548.1"/>
    </source>
</evidence>
<dbReference type="Pfam" id="PF06527">
    <property type="entry name" value="TniQ"/>
    <property type="match status" value="1"/>
</dbReference>
<accession>A0A0U2V714</accession>
<gene>
    <name evidence="2" type="ORF">PTRA_a2458</name>
</gene>
<evidence type="ECO:0000313" key="3">
    <source>
        <dbReference type="Proteomes" id="UP000065261"/>
    </source>
</evidence>